<organism evidence="6 7">
    <name type="scientific">Chryseobacterium taiwanense</name>
    <dbReference type="NCBI Taxonomy" id="363331"/>
    <lineage>
        <taxon>Bacteria</taxon>
        <taxon>Pseudomonadati</taxon>
        <taxon>Bacteroidota</taxon>
        <taxon>Flavobacteriia</taxon>
        <taxon>Flavobacteriales</taxon>
        <taxon>Weeksellaceae</taxon>
        <taxon>Chryseobacterium group</taxon>
        <taxon>Chryseobacterium</taxon>
    </lineage>
</organism>
<feature type="domain" description="Multidrug resistance protein MdtA-like barrel-sandwich hybrid" evidence="4">
    <location>
        <begin position="88"/>
        <end position="227"/>
    </location>
</feature>
<evidence type="ECO:0000256" key="1">
    <source>
        <dbReference type="ARBA" id="ARBA00009477"/>
    </source>
</evidence>
<dbReference type="Proteomes" id="UP000031167">
    <property type="component" value="Unassembled WGS sequence"/>
</dbReference>
<dbReference type="Gene3D" id="2.40.30.170">
    <property type="match status" value="1"/>
</dbReference>
<dbReference type="GO" id="GO:0015679">
    <property type="term" value="P:plasma membrane copper ion transport"/>
    <property type="evidence" value="ECO:0007669"/>
    <property type="project" value="TreeGrafter"/>
</dbReference>
<dbReference type="EMBL" id="JWTA01000004">
    <property type="protein sequence ID" value="KIC63959.1"/>
    <property type="molecule type" value="Genomic_DNA"/>
</dbReference>
<keyword evidence="2" id="KW-0813">Transport</keyword>
<dbReference type="GO" id="GO:0060003">
    <property type="term" value="P:copper ion export"/>
    <property type="evidence" value="ECO:0007669"/>
    <property type="project" value="TreeGrafter"/>
</dbReference>
<dbReference type="Pfam" id="PF25917">
    <property type="entry name" value="BSH_RND"/>
    <property type="match status" value="1"/>
</dbReference>
<dbReference type="InterPro" id="IPR006143">
    <property type="entry name" value="RND_pump_MFP"/>
</dbReference>
<dbReference type="Pfam" id="PF25954">
    <property type="entry name" value="Beta-barrel_RND_2"/>
    <property type="match status" value="1"/>
</dbReference>
<dbReference type="GO" id="GO:0016020">
    <property type="term" value="C:membrane"/>
    <property type="evidence" value="ECO:0007669"/>
    <property type="project" value="InterPro"/>
</dbReference>
<name>A0A0B4CRV9_9FLAO</name>
<feature type="region of interest" description="Disordered" evidence="3">
    <location>
        <begin position="28"/>
        <end position="47"/>
    </location>
</feature>
<dbReference type="PANTHER" id="PTHR30097:SF4">
    <property type="entry name" value="SLR6042 PROTEIN"/>
    <property type="match status" value="1"/>
</dbReference>
<dbReference type="OrthoDB" id="9814657at2"/>
<dbReference type="NCBIfam" id="TIGR01730">
    <property type="entry name" value="RND_mfp"/>
    <property type="match status" value="1"/>
</dbReference>
<dbReference type="RefSeq" id="WP_039365532.1">
    <property type="nucleotide sequence ID" value="NZ_JWTA01000004.1"/>
</dbReference>
<feature type="domain" description="CusB-like beta-barrel" evidence="5">
    <location>
        <begin position="241"/>
        <end position="309"/>
    </location>
</feature>
<proteinExistence type="inferred from homology"/>
<reference evidence="6 7" key="1">
    <citation type="submission" date="2014-12" db="EMBL/GenBank/DDBJ databases">
        <title>Genome sequencing of Chryseobacterium taiwanense TPW19.</title>
        <authorList>
            <person name="Tan P.W."/>
            <person name="Chan K.-G."/>
        </authorList>
    </citation>
    <scope>NUCLEOTIDE SEQUENCE [LARGE SCALE GENOMIC DNA]</scope>
    <source>
        <strain evidence="6 7">TPW19</strain>
    </source>
</reference>
<keyword evidence="7" id="KW-1185">Reference proteome</keyword>
<evidence type="ECO:0000256" key="3">
    <source>
        <dbReference type="SAM" id="MobiDB-lite"/>
    </source>
</evidence>
<evidence type="ECO:0000259" key="4">
    <source>
        <dbReference type="Pfam" id="PF25917"/>
    </source>
</evidence>
<sequence length="415" mass="45878">MNIKYHIIAFVFISLFAISCGKKEDAEKTVEQPKTEQKEENHEEAPQTIAELTEEQMKSVGVSLATIEMKELTSTIKANGLLRVPNNRKATVTSLYGGVIKTINVQIGDFVRKGQVLATISNPEYIQLQEQYLTINSRITYAEQEYRRQKELFDNDAGAKKNLQSADAELKSLRTQRSSVERQLQMMGISPGKVTNGNLRSGLVITSPISGTVSNINAQIGSYVDVSSPVLDVIDNNSIHLDLQVFEKDLPKMKIDQIVHFKLTNNPETEYDAKIYSIGSSFENESKTISVHANVTGNKEGLIDGMNITGIVSLDKSVTPAIPNEAIVEADGKYYVFVQTNKKAEAHEEEKGHGKEPKQHLNTMSFEKIEVVKGSTDMGYTAITPVSTIDPDARIVVKGAFFVNAKLSNSGEHEH</sequence>
<feature type="compositionally biased region" description="Basic and acidic residues" evidence="3">
    <location>
        <begin position="28"/>
        <end position="45"/>
    </location>
</feature>
<dbReference type="GO" id="GO:0030313">
    <property type="term" value="C:cell envelope"/>
    <property type="evidence" value="ECO:0007669"/>
    <property type="project" value="TreeGrafter"/>
</dbReference>
<dbReference type="GO" id="GO:0022857">
    <property type="term" value="F:transmembrane transporter activity"/>
    <property type="evidence" value="ECO:0007669"/>
    <property type="project" value="InterPro"/>
</dbReference>
<evidence type="ECO:0000313" key="7">
    <source>
        <dbReference type="Proteomes" id="UP000031167"/>
    </source>
</evidence>
<dbReference type="PROSITE" id="PS51257">
    <property type="entry name" value="PROKAR_LIPOPROTEIN"/>
    <property type="match status" value="1"/>
</dbReference>
<accession>A0A0B4CRV9</accession>
<dbReference type="InterPro" id="IPR058625">
    <property type="entry name" value="MdtA-like_BSH"/>
</dbReference>
<dbReference type="SUPFAM" id="SSF111369">
    <property type="entry name" value="HlyD-like secretion proteins"/>
    <property type="match status" value="1"/>
</dbReference>
<dbReference type="InterPro" id="IPR051909">
    <property type="entry name" value="MFP_Cation_Efflux"/>
</dbReference>
<comment type="similarity">
    <text evidence="1">Belongs to the membrane fusion protein (MFP) (TC 8.A.1) family.</text>
</comment>
<gene>
    <name evidence="6" type="ORF">RM51_04300</name>
</gene>
<evidence type="ECO:0000256" key="2">
    <source>
        <dbReference type="ARBA" id="ARBA00022448"/>
    </source>
</evidence>
<dbReference type="InterPro" id="IPR058792">
    <property type="entry name" value="Beta-barrel_RND_2"/>
</dbReference>
<comment type="caution">
    <text evidence="6">The sequence shown here is derived from an EMBL/GenBank/DDBJ whole genome shotgun (WGS) entry which is preliminary data.</text>
</comment>
<dbReference type="PANTHER" id="PTHR30097">
    <property type="entry name" value="CATION EFFLUX SYSTEM PROTEIN CUSB"/>
    <property type="match status" value="1"/>
</dbReference>
<evidence type="ECO:0000259" key="5">
    <source>
        <dbReference type="Pfam" id="PF25954"/>
    </source>
</evidence>
<dbReference type="STRING" id="363331.RM51_04300"/>
<evidence type="ECO:0000313" key="6">
    <source>
        <dbReference type="EMBL" id="KIC63959.1"/>
    </source>
</evidence>
<dbReference type="Gene3D" id="2.40.420.20">
    <property type="match status" value="1"/>
</dbReference>
<dbReference type="AlphaFoldDB" id="A0A0B4CRV9"/>
<protein>
    <submittedName>
        <fullName evidence="6">Secretion protein HylD</fullName>
    </submittedName>
</protein>
<dbReference type="Gene3D" id="2.40.50.100">
    <property type="match status" value="1"/>
</dbReference>